<name>A0A139XF84_9CYAN</name>
<comment type="caution">
    <text evidence="2">The sequence shown here is derived from an EMBL/GenBank/DDBJ whole genome shotgun (WGS) entry which is preliminary data.</text>
</comment>
<keyword evidence="1" id="KW-0472">Membrane</keyword>
<dbReference type="OrthoDB" id="517999at2"/>
<protein>
    <submittedName>
        <fullName evidence="2">Uncharacterized protein</fullName>
    </submittedName>
</protein>
<gene>
    <name evidence="2" type="ORF">WA1_14805</name>
</gene>
<evidence type="ECO:0000313" key="3">
    <source>
        <dbReference type="Proteomes" id="UP000076925"/>
    </source>
</evidence>
<keyword evidence="1" id="KW-1133">Transmembrane helix</keyword>
<accession>A0A139XF84</accession>
<dbReference type="AlphaFoldDB" id="A0A139XF84"/>
<dbReference type="Proteomes" id="UP000076925">
    <property type="component" value="Unassembled WGS sequence"/>
</dbReference>
<proteinExistence type="predicted"/>
<organism evidence="2 3">
    <name type="scientific">Scytonema hofmannii PCC 7110</name>
    <dbReference type="NCBI Taxonomy" id="128403"/>
    <lineage>
        <taxon>Bacteria</taxon>
        <taxon>Bacillati</taxon>
        <taxon>Cyanobacteriota</taxon>
        <taxon>Cyanophyceae</taxon>
        <taxon>Nostocales</taxon>
        <taxon>Scytonemataceae</taxon>
        <taxon>Scytonema</taxon>
    </lineage>
</organism>
<feature type="transmembrane region" description="Helical" evidence="1">
    <location>
        <begin position="12"/>
        <end position="36"/>
    </location>
</feature>
<sequence>MKMSQLKVTNTLRRSTGIVGILGILGLMIGQICLHAEDTKSIANQIEKTIKPQDTLLRSALRIGGFSIVSGIILIESSRKKRQAKIEPEIQRTPVFTNAIVTPRTCEGCKHYHGVAYNDVPFVCAMYPYGVEKDICPDWEEENGSTTYTSLRESGRGSKT</sequence>
<evidence type="ECO:0000256" key="1">
    <source>
        <dbReference type="SAM" id="Phobius"/>
    </source>
</evidence>
<dbReference type="EMBL" id="ANNX02000016">
    <property type="protein sequence ID" value="KYC43346.1"/>
    <property type="molecule type" value="Genomic_DNA"/>
</dbReference>
<feature type="transmembrane region" description="Helical" evidence="1">
    <location>
        <begin position="56"/>
        <end position="75"/>
    </location>
</feature>
<reference evidence="2 3" key="1">
    <citation type="journal article" date="2013" name="Genome Biol. Evol.">
        <title>Genomes of Stigonematalean cyanobacteria (subsection V) and the evolution of oxygenic photosynthesis from prokaryotes to plastids.</title>
        <authorList>
            <person name="Dagan T."/>
            <person name="Roettger M."/>
            <person name="Stucken K."/>
            <person name="Landan G."/>
            <person name="Koch R."/>
            <person name="Major P."/>
            <person name="Gould S.B."/>
            <person name="Goremykin V.V."/>
            <person name="Rippka R."/>
            <person name="Tandeau de Marsac N."/>
            <person name="Gugger M."/>
            <person name="Lockhart P.J."/>
            <person name="Allen J.F."/>
            <person name="Brune I."/>
            <person name="Maus I."/>
            <person name="Puhler A."/>
            <person name="Martin W.F."/>
        </authorList>
    </citation>
    <scope>NUCLEOTIDE SEQUENCE [LARGE SCALE GENOMIC DNA]</scope>
    <source>
        <strain evidence="2 3">PCC 7110</strain>
    </source>
</reference>
<keyword evidence="3" id="KW-1185">Reference proteome</keyword>
<evidence type="ECO:0000313" key="2">
    <source>
        <dbReference type="EMBL" id="KYC43346.1"/>
    </source>
</evidence>
<keyword evidence="1" id="KW-0812">Transmembrane</keyword>